<dbReference type="EC" id="4.1.2.25" evidence="4"/>
<feature type="domain" description="Dihydroneopterin aldolase/epimerase" evidence="8">
    <location>
        <begin position="5"/>
        <end position="119"/>
    </location>
</feature>
<dbReference type="NCBIfam" id="TIGR00526">
    <property type="entry name" value="folB_dom"/>
    <property type="match status" value="1"/>
</dbReference>
<evidence type="ECO:0000259" key="8">
    <source>
        <dbReference type="SMART" id="SM00905"/>
    </source>
</evidence>
<dbReference type="AlphaFoldDB" id="A0A6A6IVZ3"/>
<dbReference type="GO" id="GO:0005737">
    <property type="term" value="C:cytoplasm"/>
    <property type="evidence" value="ECO:0007669"/>
    <property type="project" value="TreeGrafter"/>
</dbReference>
<evidence type="ECO:0000256" key="3">
    <source>
        <dbReference type="ARBA" id="ARBA00005708"/>
    </source>
</evidence>
<dbReference type="InterPro" id="IPR006156">
    <property type="entry name" value="Dihydroneopterin_aldolase"/>
</dbReference>
<dbReference type="PANTHER" id="PTHR42844">
    <property type="entry name" value="DIHYDRONEOPTERIN ALDOLASE 1-RELATED"/>
    <property type="match status" value="1"/>
</dbReference>
<dbReference type="SMART" id="SM00905">
    <property type="entry name" value="FolB"/>
    <property type="match status" value="2"/>
</dbReference>
<evidence type="ECO:0000256" key="1">
    <source>
        <dbReference type="ARBA" id="ARBA00001353"/>
    </source>
</evidence>
<keyword evidence="5" id="KW-0289">Folate biosynthesis</keyword>
<reference evidence="9" key="1">
    <citation type="journal article" date="2020" name="Stud. Mycol.">
        <title>101 Dothideomycetes genomes: a test case for predicting lifestyles and emergence of pathogens.</title>
        <authorList>
            <person name="Haridas S."/>
            <person name="Albert R."/>
            <person name="Binder M."/>
            <person name="Bloem J."/>
            <person name="Labutti K."/>
            <person name="Salamov A."/>
            <person name="Andreopoulos B."/>
            <person name="Baker S."/>
            <person name="Barry K."/>
            <person name="Bills G."/>
            <person name="Bluhm B."/>
            <person name="Cannon C."/>
            <person name="Castanera R."/>
            <person name="Culley D."/>
            <person name="Daum C."/>
            <person name="Ezra D."/>
            <person name="Gonzalez J."/>
            <person name="Henrissat B."/>
            <person name="Kuo A."/>
            <person name="Liang C."/>
            <person name="Lipzen A."/>
            <person name="Lutzoni F."/>
            <person name="Magnuson J."/>
            <person name="Mondo S."/>
            <person name="Nolan M."/>
            <person name="Ohm R."/>
            <person name="Pangilinan J."/>
            <person name="Park H.-J."/>
            <person name="Ramirez L."/>
            <person name="Alfaro M."/>
            <person name="Sun H."/>
            <person name="Tritt A."/>
            <person name="Yoshinaga Y."/>
            <person name="Zwiers L.-H."/>
            <person name="Turgeon B."/>
            <person name="Goodwin S."/>
            <person name="Spatafora J."/>
            <person name="Crous P."/>
            <person name="Grigoriev I."/>
        </authorList>
    </citation>
    <scope>NUCLEOTIDE SEQUENCE</scope>
    <source>
        <strain evidence="9">CBS 122368</strain>
    </source>
</reference>
<protein>
    <recommendedName>
        <fullName evidence="4">dihydroneopterin aldolase</fullName>
        <ecNumber evidence="4">4.1.2.25</ecNumber>
    </recommendedName>
    <alternativeName>
        <fullName evidence="7">7,8-dihydroneopterin aldolase</fullName>
    </alternativeName>
</protein>
<evidence type="ECO:0000256" key="6">
    <source>
        <dbReference type="ARBA" id="ARBA00023239"/>
    </source>
</evidence>
<sequence length="249" mass="27045">MTDVVFLQNISLSATIGKDCWHRDKAQPVLISFRLFTNTTLAGETDDVVNTINYGTVYKAIADALTNATYATLDDFTETACRVALEAGGGEHVVGTVRLPKALLQAEAYGGGVVCETEMQKGKSVTSKILSVDNLRLPTLIGVNPHEREDKQLVAVHLTLHDAETPEVTDYQKTFHPVCQHVQDASYKTLEALVMALAKLLTVDMGYNKVSVSVGKPNAYGLVQYPGVKVTRSLSDFANRGNSNGVREE</sequence>
<dbReference type="PANTHER" id="PTHR42844:SF1">
    <property type="entry name" value="DIHYDRONEOPTERIN ALDOLASE 1-RELATED"/>
    <property type="match status" value="1"/>
</dbReference>
<dbReference type="Pfam" id="PF02152">
    <property type="entry name" value="FolB"/>
    <property type="match status" value="2"/>
</dbReference>
<keyword evidence="10" id="KW-1185">Reference proteome</keyword>
<evidence type="ECO:0000256" key="2">
    <source>
        <dbReference type="ARBA" id="ARBA00005013"/>
    </source>
</evidence>
<dbReference type="InterPro" id="IPR043133">
    <property type="entry name" value="GTP-CH-I_C/QueF"/>
</dbReference>
<accession>A0A6A6IVZ3</accession>
<comment type="pathway">
    <text evidence="2">Cofactor biosynthesis; tetrahydrofolate biosynthesis; 2-amino-4-hydroxy-6-hydroxymethyl-7,8-dihydropteridine diphosphate from 7,8-dihydroneopterin triphosphate: step 3/4.</text>
</comment>
<comment type="similarity">
    <text evidence="3">Belongs to the DHNA family.</text>
</comment>
<name>A0A6A6IVZ3_9PLEO</name>
<evidence type="ECO:0000256" key="4">
    <source>
        <dbReference type="ARBA" id="ARBA00013043"/>
    </source>
</evidence>
<feature type="domain" description="Dihydroneopterin aldolase/epimerase" evidence="8">
    <location>
        <begin position="130"/>
        <end position="232"/>
    </location>
</feature>
<dbReference type="GO" id="GO:0046656">
    <property type="term" value="P:folic acid biosynthetic process"/>
    <property type="evidence" value="ECO:0007669"/>
    <property type="project" value="UniProtKB-KW"/>
</dbReference>
<dbReference type="GO" id="GO:0004150">
    <property type="term" value="F:dihydroneopterin aldolase activity"/>
    <property type="evidence" value="ECO:0007669"/>
    <property type="project" value="UniProtKB-EC"/>
</dbReference>
<keyword evidence="6" id="KW-0456">Lyase</keyword>
<dbReference type="SUPFAM" id="SSF55620">
    <property type="entry name" value="Tetrahydrobiopterin biosynthesis enzymes-like"/>
    <property type="match status" value="2"/>
</dbReference>
<comment type="catalytic activity">
    <reaction evidence="1">
        <text>7,8-dihydroneopterin = 6-hydroxymethyl-7,8-dihydropterin + glycolaldehyde</text>
        <dbReference type="Rhea" id="RHEA:10540"/>
        <dbReference type="ChEBI" id="CHEBI:17001"/>
        <dbReference type="ChEBI" id="CHEBI:17071"/>
        <dbReference type="ChEBI" id="CHEBI:44841"/>
        <dbReference type="EC" id="4.1.2.25"/>
    </reaction>
</comment>
<dbReference type="Gene3D" id="3.30.1130.10">
    <property type="match status" value="2"/>
</dbReference>
<dbReference type="InterPro" id="IPR006157">
    <property type="entry name" value="FolB_dom"/>
</dbReference>
<evidence type="ECO:0000256" key="7">
    <source>
        <dbReference type="ARBA" id="ARBA00032903"/>
    </source>
</evidence>
<evidence type="ECO:0000256" key="5">
    <source>
        <dbReference type="ARBA" id="ARBA00022909"/>
    </source>
</evidence>
<dbReference type="OrthoDB" id="5425486at2759"/>
<dbReference type="GeneID" id="54581202"/>
<gene>
    <name evidence="9" type="ORF">BU26DRAFT_514583</name>
</gene>
<dbReference type="EMBL" id="ML987190">
    <property type="protein sequence ID" value="KAF2254725.1"/>
    <property type="molecule type" value="Genomic_DNA"/>
</dbReference>
<evidence type="ECO:0000313" key="9">
    <source>
        <dbReference type="EMBL" id="KAF2254725.1"/>
    </source>
</evidence>
<evidence type="ECO:0000313" key="10">
    <source>
        <dbReference type="Proteomes" id="UP000800094"/>
    </source>
</evidence>
<dbReference type="RefSeq" id="XP_033689729.1">
    <property type="nucleotide sequence ID" value="XM_033827872.1"/>
</dbReference>
<organism evidence="9 10">
    <name type="scientific">Trematosphaeria pertusa</name>
    <dbReference type="NCBI Taxonomy" id="390896"/>
    <lineage>
        <taxon>Eukaryota</taxon>
        <taxon>Fungi</taxon>
        <taxon>Dikarya</taxon>
        <taxon>Ascomycota</taxon>
        <taxon>Pezizomycotina</taxon>
        <taxon>Dothideomycetes</taxon>
        <taxon>Pleosporomycetidae</taxon>
        <taxon>Pleosporales</taxon>
        <taxon>Massarineae</taxon>
        <taxon>Trematosphaeriaceae</taxon>
        <taxon>Trematosphaeria</taxon>
    </lineage>
</organism>
<dbReference type="Proteomes" id="UP000800094">
    <property type="component" value="Unassembled WGS sequence"/>
</dbReference>
<proteinExistence type="inferred from homology"/>